<sequence>MNKLKVGMIGFAHTHAEAFLKALERNTHAEIVGISDENRSYTEPFDQKYAYYADYNELLAADIAAVFVCSENVHHAKLTVAAAQAKKHVFCEKPLGASRADMQAMVEACKANGVQLMTAFTNRYSQAVVRAKEAIDSGAIGKVLAVKCTNKGGLPRRSWFTEQSLSGGGAMLDHSVHVMDILNWILRSHVVQVYAESGTLFHDIPIDDMGMIHFKYANGVVGVLDTSWSRVKAFPMKRDLTLEFIGTGGSISVDVRNMVNEVYSNNASSAAWSDWSENLSDLAVADFVSCLLEDRPVPITGEDGMNSALVALAAYESSRLGRAVKLADE</sequence>
<dbReference type="InterPro" id="IPR000683">
    <property type="entry name" value="Gfo/Idh/MocA-like_OxRdtase_N"/>
</dbReference>
<name>A0A4Q9DSR0_9BACL</name>
<reference evidence="3 4" key="1">
    <citation type="submission" date="2019-02" db="EMBL/GenBank/DDBJ databases">
        <title>Paenibacillus sp. nov., isolated from surface-sterilized tissue of Thalictrum simplex L.</title>
        <authorList>
            <person name="Tuo L."/>
        </authorList>
    </citation>
    <scope>NUCLEOTIDE SEQUENCE [LARGE SCALE GENOMIC DNA]</scope>
    <source>
        <strain evidence="3 4">N2SHLJ1</strain>
    </source>
</reference>
<evidence type="ECO:0000313" key="3">
    <source>
        <dbReference type="EMBL" id="TBL79005.1"/>
    </source>
</evidence>
<dbReference type="Gene3D" id="3.40.50.720">
    <property type="entry name" value="NAD(P)-binding Rossmann-like Domain"/>
    <property type="match status" value="1"/>
</dbReference>
<evidence type="ECO:0000259" key="1">
    <source>
        <dbReference type="Pfam" id="PF01408"/>
    </source>
</evidence>
<dbReference type="Pfam" id="PF01408">
    <property type="entry name" value="GFO_IDH_MocA"/>
    <property type="match status" value="1"/>
</dbReference>
<comment type="caution">
    <text evidence="3">The sequence shown here is derived from an EMBL/GenBank/DDBJ whole genome shotgun (WGS) entry which is preliminary data.</text>
</comment>
<dbReference type="OrthoDB" id="9815825at2"/>
<dbReference type="SUPFAM" id="SSF55347">
    <property type="entry name" value="Glyceraldehyde-3-phosphate dehydrogenase-like, C-terminal domain"/>
    <property type="match status" value="1"/>
</dbReference>
<dbReference type="Gene3D" id="3.30.360.10">
    <property type="entry name" value="Dihydrodipicolinate Reductase, domain 2"/>
    <property type="match status" value="1"/>
</dbReference>
<feature type="domain" description="Gfo/Idh/MocA-like oxidoreductase N-terminal" evidence="1">
    <location>
        <begin position="4"/>
        <end position="119"/>
    </location>
</feature>
<dbReference type="InterPro" id="IPR051450">
    <property type="entry name" value="Gfo/Idh/MocA_Oxidoreductases"/>
</dbReference>
<dbReference type="RefSeq" id="WP_131013642.1">
    <property type="nucleotide sequence ID" value="NZ_SIRE01000008.1"/>
</dbReference>
<dbReference type="AlphaFoldDB" id="A0A4Q9DSR0"/>
<feature type="domain" description="GFO/IDH/MocA-like oxidoreductase" evidence="2">
    <location>
        <begin position="129"/>
        <end position="251"/>
    </location>
</feature>
<dbReference type="EMBL" id="SIRE01000008">
    <property type="protein sequence ID" value="TBL79005.1"/>
    <property type="molecule type" value="Genomic_DNA"/>
</dbReference>
<keyword evidence="4" id="KW-1185">Reference proteome</keyword>
<dbReference type="InterPro" id="IPR055170">
    <property type="entry name" value="GFO_IDH_MocA-like_dom"/>
</dbReference>
<dbReference type="SUPFAM" id="SSF51735">
    <property type="entry name" value="NAD(P)-binding Rossmann-fold domains"/>
    <property type="match status" value="1"/>
</dbReference>
<dbReference type="GO" id="GO:0000166">
    <property type="term" value="F:nucleotide binding"/>
    <property type="evidence" value="ECO:0007669"/>
    <property type="project" value="InterPro"/>
</dbReference>
<organism evidence="3 4">
    <name type="scientific">Paenibacillus thalictri</name>
    <dbReference type="NCBI Taxonomy" id="2527873"/>
    <lineage>
        <taxon>Bacteria</taxon>
        <taxon>Bacillati</taxon>
        <taxon>Bacillota</taxon>
        <taxon>Bacilli</taxon>
        <taxon>Bacillales</taxon>
        <taxon>Paenibacillaceae</taxon>
        <taxon>Paenibacillus</taxon>
    </lineage>
</organism>
<dbReference type="Proteomes" id="UP000293142">
    <property type="component" value="Unassembled WGS sequence"/>
</dbReference>
<dbReference type="PANTHER" id="PTHR43377">
    <property type="entry name" value="BILIVERDIN REDUCTASE A"/>
    <property type="match status" value="1"/>
</dbReference>
<gene>
    <name evidence="3" type="ORF">EYB31_12320</name>
</gene>
<dbReference type="InterPro" id="IPR036291">
    <property type="entry name" value="NAD(P)-bd_dom_sf"/>
</dbReference>
<evidence type="ECO:0000259" key="2">
    <source>
        <dbReference type="Pfam" id="PF22725"/>
    </source>
</evidence>
<evidence type="ECO:0000313" key="4">
    <source>
        <dbReference type="Proteomes" id="UP000293142"/>
    </source>
</evidence>
<accession>A0A4Q9DSR0</accession>
<dbReference type="PANTHER" id="PTHR43377:SF1">
    <property type="entry name" value="BILIVERDIN REDUCTASE A"/>
    <property type="match status" value="1"/>
</dbReference>
<proteinExistence type="predicted"/>
<protein>
    <submittedName>
        <fullName evidence="3">Gfo/Idh/MocA family oxidoreductase</fullName>
    </submittedName>
</protein>
<dbReference type="Pfam" id="PF22725">
    <property type="entry name" value="GFO_IDH_MocA_C3"/>
    <property type="match status" value="1"/>
</dbReference>